<keyword evidence="3" id="KW-1185">Reference proteome</keyword>
<feature type="compositionally biased region" description="Basic and acidic residues" evidence="1">
    <location>
        <begin position="100"/>
        <end position="113"/>
    </location>
</feature>
<protein>
    <submittedName>
        <fullName evidence="2">Uncharacterized protein</fullName>
    </submittedName>
</protein>
<name>A0A917PEE1_9ACTN</name>
<feature type="region of interest" description="Disordered" evidence="1">
    <location>
        <begin position="92"/>
        <end position="113"/>
    </location>
</feature>
<gene>
    <name evidence="2" type="ORF">GCM10010121_098910</name>
</gene>
<dbReference type="Proteomes" id="UP000657574">
    <property type="component" value="Unassembled WGS sequence"/>
</dbReference>
<reference evidence="2" key="1">
    <citation type="journal article" date="2014" name="Int. J. Syst. Evol. Microbiol.">
        <title>Complete genome sequence of Corynebacterium casei LMG S-19264T (=DSM 44701T), isolated from a smear-ripened cheese.</title>
        <authorList>
            <consortium name="US DOE Joint Genome Institute (JGI-PGF)"/>
            <person name="Walter F."/>
            <person name="Albersmeier A."/>
            <person name="Kalinowski J."/>
            <person name="Ruckert C."/>
        </authorList>
    </citation>
    <scope>NUCLEOTIDE SEQUENCE</scope>
    <source>
        <strain evidence="2">JCM 3086</strain>
    </source>
</reference>
<sequence length="113" mass="11611">MITATADTDCVTRSAPEPEIPQVGRVPRAAGAVGHAWALAYIECWGARLPGAASGFRCDRMGEAIDQAVDNASRESGGNNHECAPVIGLAGHTASSVTDARSDRPAAHAGDRS</sequence>
<feature type="region of interest" description="Disordered" evidence="1">
    <location>
        <begin position="1"/>
        <end position="22"/>
    </location>
</feature>
<organism evidence="2 3">
    <name type="scientific">Streptomyces brasiliensis</name>
    <dbReference type="NCBI Taxonomy" id="1954"/>
    <lineage>
        <taxon>Bacteria</taxon>
        <taxon>Bacillati</taxon>
        <taxon>Actinomycetota</taxon>
        <taxon>Actinomycetes</taxon>
        <taxon>Kitasatosporales</taxon>
        <taxon>Streptomycetaceae</taxon>
        <taxon>Streptomyces</taxon>
    </lineage>
</organism>
<dbReference type="EMBL" id="BMQA01000151">
    <property type="protein sequence ID" value="GGJ72508.1"/>
    <property type="molecule type" value="Genomic_DNA"/>
</dbReference>
<evidence type="ECO:0000313" key="2">
    <source>
        <dbReference type="EMBL" id="GGJ72508.1"/>
    </source>
</evidence>
<reference evidence="2" key="2">
    <citation type="submission" date="2020-09" db="EMBL/GenBank/DDBJ databases">
        <authorList>
            <person name="Sun Q."/>
            <person name="Ohkuma M."/>
        </authorList>
    </citation>
    <scope>NUCLEOTIDE SEQUENCE</scope>
    <source>
        <strain evidence="2">JCM 3086</strain>
    </source>
</reference>
<proteinExistence type="predicted"/>
<comment type="caution">
    <text evidence="2">The sequence shown here is derived from an EMBL/GenBank/DDBJ whole genome shotgun (WGS) entry which is preliminary data.</text>
</comment>
<accession>A0A917PEE1</accession>
<evidence type="ECO:0000256" key="1">
    <source>
        <dbReference type="SAM" id="MobiDB-lite"/>
    </source>
</evidence>
<dbReference type="AlphaFoldDB" id="A0A917PEE1"/>
<evidence type="ECO:0000313" key="3">
    <source>
        <dbReference type="Proteomes" id="UP000657574"/>
    </source>
</evidence>